<name>A0A8G1A3I1_9EURY</name>
<reference evidence="4" key="2">
    <citation type="submission" date="2019-03" db="EMBL/GenBank/DDBJ databases">
        <authorList>
            <person name="Chen S.-C."/>
            <person name="Wu S.-Y."/>
            <person name="Lai M.-C."/>
        </authorList>
    </citation>
    <scope>NUCLEOTIDE SEQUENCE</scope>
    <source>
        <strain evidence="4">ML15</strain>
    </source>
</reference>
<sequence length="301" mass="34867">MRDLMFILITPVKNEEKFIKKTASTVIAQTKKPLLWLIVDDGSTDQSPNIIKELEKEYTWIKSIRLPEHPRDLTFHYSYVCKSGIDFAIDYCTQNSITYEYIGLLDADTLLQRDYYENLISEFEKEPALGIASGCLIDWTEECDQIREEYWGSLEVNSPNRNTPRGSGRLWRKKCYYETGGCPLEPACDTLSNIKAVNRGWKIAQFDQIRALQLRATSGAEGVWKGYLSKGRTAHYLSRPFLLVLGGGVYFSMNKPYFQGIPYLIGYLSSMIKREPQIQDEEITQYWKQQLKDYLIIKNKN</sequence>
<dbReference type="KEGG" id="mfk:E2N92_10930"/>
<dbReference type="PANTHER" id="PTHR43630">
    <property type="entry name" value="POLY-BETA-1,6-N-ACETYL-D-GLUCOSAMINE SYNTHASE"/>
    <property type="match status" value="1"/>
</dbReference>
<dbReference type="InterPro" id="IPR001173">
    <property type="entry name" value="Glyco_trans_2-like"/>
</dbReference>
<dbReference type="Gene3D" id="3.90.550.10">
    <property type="entry name" value="Spore Coat Polysaccharide Biosynthesis Protein SpsA, Chain A"/>
    <property type="match status" value="1"/>
</dbReference>
<dbReference type="PANTHER" id="PTHR43630:SF1">
    <property type="entry name" value="POLY-BETA-1,6-N-ACETYL-D-GLUCOSAMINE SYNTHASE"/>
    <property type="match status" value="1"/>
</dbReference>
<evidence type="ECO:0000259" key="3">
    <source>
        <dbReference type="Pfam" id="PF00535"/>
    </source>
</evidence>
<accession>A0A8G1A3I1</accession>
<feature type="domain" description="Glycosyltransferase 2-like" evidence="3">
    <location>
        <begin position="8"/>
        <end position="131"/>
    </location>
</feature>
<dbReference type="AlphaFoldDB" id="A0A8G1A3I1"/>
<keyword evidence="2" id="KW-0808">Transferase</keyword>
<gene>
    <name evidence="4" type="ORF">E2N92_10930</name>
</gene>
<organism evidence="4 5">
    <name type="scientific">Methanofollis formosanus</name>
    <dbReference type="NCBI Taxonomy" id="299308"/>
    <lineage>
        <taxon>Archaea</taxon>
        <taxon>Methanobacteriati</taxon>
        <taxon>Methanobacteriota</taxon>
        <taxon>Stenosarchaea group</taxon>
        <taxon>Methanomicrobia</taxon>
        <taxon>Methanomicrobiales</taxon>
        <taxon>Methanomicrobiaceae</taxon>
        <taxon>Methanofollis</taxon>
    </lineage>
</organism>
<evidence type="ECO:0000313" key="4">
    <source>
        <dbReference type="EMBL" id="QYZ79900.1"/>
    </source>
</evidence>
<dbReference type="Pfam" id="PF00535">
    <property type="entry name" value="Glycos_transf_2"/>
    <property type="match status" value="1"/>
</dbReference>
<evidence type="ECO:0000256" key="1">
    <source>
        <dbReference type="ARBA" id="ARBA00022676"/>
    </source>
</evidence>
<evidence type="ECO:0000313" key="5">
    <source>
        <dbReference type="Proteomes" id="UP000826709"/>
    </source>
</evidence>
<dbReference type="SUPFAM" id="SSF53448">
    <property type="entry name" value="Nucleotide-diphospho-sugar transferases"/>
    <property type="match status" value="1"/>
</dbReference>
<keyword evidence="1" id="KW-0328">Glycosyltransferase</keyword>
<dbReference type="GO" id="GO:0016757">
    <property type="term" value="F:glycosyltransferase activity"/>
    <property type="evidence" value="ECO:0007669"/>
    <property type="project" value="UniProtKB-KW"/>
</dbReference>
<reference evidence="4" key="1">
    <citation type="journal article" date="2005" name="Int. J. Syst. Evol. Microbiol.">
        <title>Methanofollis formosanus sp. nov., isolated from a fish pond.</title>
        <authorList>
            <person name="Wu S.Y."/>
            <person name="Chen S.C."/>
            <person name="Lai M.C."/>
        </authorList>
    </citation>
    <scope>NUCLEOTIDE SEQUENCE</scope>
    <source>
        <strain evidence="4">ML15</strain>
    </source>
</reference>
<dbReference type="CDD" id="cd00761">
    <property type="entry name" value="Glyco_tranf_GTA_type"/>
    <property type="match status" value="1"/>
</dbReference>
<dbReference type="EMBL" id="CP037968">
    <property type="protein sequence ID" value="QYZ79900.1"/>
    <property type="molecule type" value="Genomic_DNA"/>
</dbReference>
<dbReference type="InterPro" id="IPR029044">
    <property type="entry name" value="Nucleotide-diphossugar_trans"/>
</dbReference>
<keyword evidence="5" id="KW-1185">Reference proteome</keyword>
<proteinExistence type="predicted"/>
<evidence type="ECO:0000256" key="2">
    <source>
        <dbReference type="ARBA" id="ARBA00022679"/>
    </source>
</evidence>
<protein>
    <submittedName>
        <fullName evidence="4">Glycosyltransferase family 2 protein</fullName>
    </submittedName>
</protein>
<dbReference type="Proteomes" id="UP000826709">
    <property type="component" value="Chromosome"/>
</dbReference>